<sequence length="286" mass="32310">MAFQSLSESFKILRHPVIWIAGLLCGLVAGIQIYFGLSGGAAAFYAERISIFWMIVYPFFIAATYGAIKSDDYSLKGYFSSGYAGYFRVLLPTVLIMTFVMIVAFVMATPAAISGVLDPLMVAFSLFFVILPLFFFAFFYDTAAVFDDLKVFECIKKSFVGTFAKPFLVLQFFFVLILIFLVIGAGFMMIWTGILADQFEPLLLMSQDELNQMAENPESLVALLGDYGLKMTALMYFLGVFVFITILLPYKAVFYKNHISEAKIELNIPETEQGEYDEKGRWYKYS</sequence>
<feature type="transmembrane region" description="Helical" evidence="1">
    <location>
        <begin position="233"/>
        <end position="253"/>
    </location>
</feature>
<keyword evidence="1" id="KW-1133">Transmembrane helix</keyword>
<keyword evidence="3" id="KW-1185">Reference proteome</keyword>
<evidence type="ECO:0000313" key="2">
    <source>
        <dbReference type="EMBL" id="WOF15408.1"/>
    </source>
</evidence>
<evidence type="ECO:0000313" key="3">
    <source>
        <dbReference type="Proteomes" id="UP001301797"/>
    </source>
</evidence>
<feature type="transmembrane region" description="Helical" evidence="1">
    <location>
        <begin position="167"/>
        <end position="194"/>
    </location>
</feature>
<dbReference type="EMBL" id="CP043875">
    <property type="protein sequence ID" value="WOF15408.1"/>
    <property type="molecule type" value="Genomic_DNA"/>
</dbReference>
<reference evidence="2 3" key="1">
    <citation type="submission" date="2019-09" db="EMBL/GenBank/DDBJ databases">
        <title>The complete genome of Methanoplanus sp. FWC-SCC4.</title>
        <authorList>
            <person name="Chen S.-C."/>
            <person name="Zhou Y.-Z."/>
            <person name="Lai M.-C."/>
        </authorList>
    </citation>
    <scope>NUCLEOTIDE SEQUENCE [LARGE SCALE GENOMIC DNA]</scope>
    <source>
        <strain evidence="2 3">FWC-SCC4</strain>
    </source>
</reference>
<feature type="transmembrane region" description="Helical" evidence="1">
    <location>
        <begin position="89"/>
        <end position="108"/>
    </location>
</feature>
<evidence type="ECO:0000256" key="1">
    <source>
        <dbReference type="SAM" id="Phobius"/>
    </source>
</evidence>
<keyword evidence="1" id="KW-0812">Transmembrane</keyword>
<gene>
    <name evidence="2" type="ORF">F1737_01260</name>
</gene>
<dbReference type="RefSeq" id="WP_317136978.1">
    <property type="nucleotide sequence ID" value="NZ_CP043875.1"/>
</dbReference>
<dbReference type="GeneID" id="85228756"/>
<feature type="transmembrane region" description="Helical" evidence="1">
    <location>
        <begin position="120"/>
        <end position="146"/>
    </location>
</feature>
<dbReference type="AlphaFoldDB" id="A0AA97FBX0"/>
<accession>A0AA97FBX0</accession>
<organism evidence="2 3">
    <name type="scientific">Methanochimaera problematica</name>
    <dbReference type="NCBI Taxonomy" id="2609417"/>
    <lineage>
        <taxon>Archaea</taxon>
        <taxon>Methanobacteriati</taxon>
        <taxon>Methanobacteriota</taxon>
        <taxon>Stenosarchaea group</taxon>
        <taxon>Methanomicrobia</taxon>
        <taxon>Methanomicrobiales</taxon>
        <taxon>Methanomicrobiaceae</taxon>
        <taxon>Methanochimaera</taxon>
    </lineage>
</organism>
<dbReference type="KEGG" id="mefw:F1737_01260"/>
<protein>
    <submittedName>
        <fullName evidence="2">Uncharacterized protein</fullName>
    </submittedName>
</protein>
<keyword evidence="1" id="KW-0472">Membrane</keyword>
<feature type="transmembrane region" description="Helical" evidence="1">
    <location>
        <begin position="49"/>
        <end position="68"/>
    </location>
</feature>
<dbReference type="Proteomes" id="UP001301797">
    <property type="component" value="Chromosome"/>
</dbReference>
<feature type="transmembrane region" description="Helical" evidence="1">
    <location>
        <begin position="12"/>
        <end position="37"/>
    </location>
</feature>
<proteinExistence type="predicted"/>
<name>A0AA97FBX0_9EURY</name>